<proteinExistence type="predicted"/>
<dbReference type="SUPFAM" id="SSF54593">
    <property type="entry name" value="Glyoxalase/Bleomycin resistance protein/Dihydroxybiphenyl dioxygenase"/>
    <property type="match status" value="1"/>
</dbReference>
<organism evidence="2 3">
    <name type="scientific">Caulobacter ginsengisoli</name>
    <dbReference type="NCBI Taxonomy" id="400775"/>
    <lineage>
        <taxon>Bacteria</taxon>
        <taxon>Pseudomonadati</taxon>
        <taxon>Pseudomonadota</taxon>
        <taxon>Alphaproteobacteria</taxon>
        <taxon>Caulobacterales</taxon>
        <taxon>Caulobacteraceae</taxon>
        <taxon>Caulobacter</taxon>
    </lineage>
</organism>
<dbReference type="Gene3D" id="3.30.720.120">
    <property type="match status" value="1"/>
</dbReference>
<dbReference type="PANTHER" id="PTHR34109">
    <property type="entry name" value="BNAUNNG04460D PROTEIN-RELATED"/>
    <property type="match status" value="1"/>
</dbReference>
<accession>A0ABU0IL74</accession>
<sequence>MADWRPSLMSAVVYRDPKAALRWLEEAFGFELLMLIEDNDGNPVHSEMRFGNAAIMIGSEWSDDHKSPASIGGKNTQTVHIGIDTDLDAHCAHARAAGAEIVREPETQFYGDRTYSCRDLEGHIWSISQTVQAVTREEAEQVSGLKITGWV</sequence>
<reference evidence="2 3" key="1">
    <citation type="submission" date="2023-07" db="EMBL/GenBank/DDBJ databases">
        <title>Genomic Encyclopedia of Type Strains, Phase IV (KMG-IV): sequencing the most valuable type-strain genomes for metagenomic binning, comparative biology and taxonomic classification.</title>
        <authorList>
            <person name="Goeker M."/>
        </authorList>
    </citation>
    <scope>NUCLEOTIDE SEQUENCE [LARGE SCALE GENOMIC DNA]</scope>
    <source>
        <strain evidence="2 3">DSM 18695</strain>
    </source>
</reference>
<dbReference type="InterPro" id="IPR037523">
    <property type="entry name" value="VOC_core"/>
</dbReference>
<dbReference type="EMBL" id="JAUSVS010000001">
    <property type="protein sequence ID" value="MDQ0462771.1"/>
    <property type="molecule type" value="Genomic_DNA"/>
</dbReference>
<keyword evidence="3" id="KW-1185">Reference proteome</keyword>
<dbReference type="PANTHER" id="PTHR34109:SF1">
    <property type="entry name" value="VOC DOMAIN-CONTAINING PROTEIN"/>
    <property type="match status" value="1"/>
</dbReference>
<feature type="domain" description="VOC" evidence="1">
    <location>
        <begin position="5"/>
        <end position="130"/>
    </location>
</feature>
<protein>
    <submittedName>
        <fullName evidence="2">Glyoxalase superfamily protein PhnB</fullName>
    </submittedName>
</protein>
<evidence type="ECO:0000313" key="2">
    <source>
        <dbReference type="EMBL" id="MDQ0462771.1"/>
    </source>
</evidence>
<gene>
    <name evidence="2" type="ORF">QO010_000519</name>
</gene>
<dbReference type="Pfam" id="PF00903">
    <property type="entry name" value="Glyoxalase"/>
    <property type="match status" value="1"/>
</dbReference>
<dbReference type="Gene3D" id="3.30.720.110">
    <property type="match status" value="1"/>
</dbReference>
<evidence type="ECO:0000313" key="3">
    <source>
        <dbReference type="Proteomes" id="UP001228905"/>
    </source>
</evidence>
<dbReference type="InterPro" id="IPR029068">
    <property type="entry name" value="Glyas_Bleomycin-R_OHBP_Dase"/>
</dbReference>
<dbReference type="InterPro" id="IPR004360">
    <property type="entry name" value="Glyas_Fos-R_dOase_dom"/>
</dbReference>
<dbReference type="Proteomes" id="UP001228905">
    <property type="component" value="Unassembled WGS sequence"/>
</dbReference>
<dbReference type="RefSeq" id="WP_307345584.1">
    <property type="nucleotide sequence ID" value="NZ_JAUSVS010000001.1"/>
</dbReference>
<evidence type="ECO:0000259" key="1">
    <source>
        <dbReference type="PROSITE" id="PS51819"/>
    </source>
</evidence>
<comment type="caution">
    <text evidence="2">The sequence shown here is derived from an EMBL/GenBank/DDBJ whole genome shotgun (WGS) entry which is preliminary data.</text>
</comment>
<dbReference type="PROSITE" id="PS51819">
    <property type="entry name" value="VOC"/>
    <property type="match status" value="1"/>
</dbReference>
<name>A0ABU0IL74_9CAUL</name>